<sequence length="59" mass="6557">MLSEGQRENICLPTLLGYSVRVSVAKLMPCVPKVVDSNQDHSLLFTCAFFQDTLGLLQE</sequence>
<dbReference type="EMBL" id="HACG01018840">
    <property type="protein sequence ID" value="CEK65705.1"/>
    <property type="molecule type" value="Transcribed_RNA"/>
</dbReference>
<organism evidence="1">
    <name type="scientific">Arion vulgaris</name>
    <dbReference type="NCBI Taxonomy" id="1028688"/>
    <lineage>
        <taxon>Eukaryota</taxon>
        <taxon>Metazoa</taxon>
        <taxon>Spiralia</taxon>
        <taxon>Lophotrochozoa</taxon>
        <taxon>Mollusca</taxon>
        <taxon>Gastropoda</taxon>
        <taxon>Heterobranchia</taxon>
        <taxon>Euthyneura</taxon>
        <taxon>Panpulmonata</taxon>
        <taxon>Eupulmonata</taxon>
        <taxon>Stylommatophora</taxon>
        <taxon>Helicina</taxon>
        <taxon>Arionoidea</taxon>
        <taxon>Arionidae</taxon>
        <taxon>Arion</taxon>
    </lineage>
</organism>
<feature type="non-terminal residue" evidence="1">
    <location>
        <position position="59"/>
    </location>
</feature>
<dbReference type="AlphaFoldDB" id="A0A0B6ZD91"/>
<gene>
    <name evidence="1" type="primary">ORF55973</name>
</gene>
<name>A0A0B6ZD91_9EUPU</name>
<reference evidence="1" key="1">
    <citation type="submission" date="2014-12" db="EMBL/GenBank/DDBJ databases">
        <title>Insight into the proteome of Arion vulgaris.</title>
        <authorList>
            <person name="Aradska J."/>
            <person name="Bulat T."/>
            <person name="Smidak R."/>
            <person name="Sarate P."/>
            <person name="Gangsoo J."/>
            <person name="Sialana F."/>
            <person name="Bilban M."/>
            <person name="Lubec G."/>
        </authorList>
    </citation>
    <scope>NUCLEOTIDE SEQUENCE</scope>
    <source>
        <tissue evidence="1">Skin</tissue>
    </source>
</reference>
<protein>
    <submittedName>
        <fullName evidence="1">Uncharacterized protein</fullName>
    </submittedName>
</protein>
<accession>A0A0B6ZD91</accession>
<proteinExistence type="predicted"/>
<evidence type="ECO:0000313" key="1">
    <source>
        <dbReference type="EMBL" id="CEK65705.1"/>
    </source>
</evidence>